<name>A0A371CVM5_9APHY</name>
<proteinExistence type="predicted"/>
<sequence>MFIKLALLSALALAGLASLVVASPIPGPVPAPPVLSDPIFPDLPIDAGVDNAVGDVGVLSALLIRDLLDGDVPAPASEALARLTSDQLRRLDIISKISIRDLLDGEGSLASLLTSLGVIGPPFSPSPAGPGSSSPVMPFDLPGSPVNVGKGNGEGEGEGEGMKPILEGSLSDEGLIGGLSGKGEIL</sequence>
<feature type="signal peptide" evidence="1">
    <location>
        <begin position="1"/>
        <end position="22"/>
    </location>
</feature>
<feature type="chain" id="PRO_5016646721" evidence="1">
    <location>
        <begin position="23"/>
        <end position="186"/>
    </location>
</feature>
<keyword evidence="3" id="KW-1185">Reference proteome</keyword>
<dbReference type="Proteomes" id="UP000256964">
    <property type="component" value="Unassembled WGS sequence"/>
</dbReference>
<reference evidence="2 3" key="1">
    <citation type="journal article" date="2018" name="Biotechnol. Biofuels">
        <title>Integrative visual omics of the white-rot fungus Polyporus brumalis exposes the biotechnological potential of its oxidative enzymes for delignifying raw plant biomass.</title>
        <authorList>
            <person name="Miyauchi S."/>
            <person name="Rancon A."/>
            <person name="Drula E."/>
            <person name="Hage H."/>
            <person name="Chaduli D."/>
            <person name="Favel A."/>
            <person name="Grisel S."/>
            <person name="Henrissat B."/>
            <person name="Herpoel-Gimbert I."/>
            <person name="Ruiz-Duenas F.J."/>
            <person name="Chevret D."/>
            <person name="Hainaut M."/>
            <person name="Lin J."/>
            <person name="Wang M."/>
            <person name="Pangilinan J."/>
            <person name="Lipzen A."/>
            <person name="Lesage-Meessen L."/>
            <person name="Navarro D."/>
            <person name="Riley R."/>
            <person name="Grigoriev I.V."/>
            <person name="Zhou S."/>
            <person name="Raouche S."/>
            <person name="Rosso M.N."/>
        </authorList>
    </citation>
    <scope>NUCLEOTIDE SEQUENCE [LARGE SCALE GENOMIC DNA]</scope>
    <source>
        <strain evidence="2 3">BRFM 1820</strain>
    </source>
</reference>
<dbReference type="AlphaFoldDB" id="A0A371CVM5"/>
<evidence type="ECO:0000313" key="2">
    <source>
        <dbReference type="EMBL" id="RDX44331.1"/>
    </source>
</evidence>
<evidence type="ECO:0000256" key="1">
    <source>
        <dbReference type="SAM" id="SignalP"/>
    </source>
</evidence>
<organism evidence="2 3">
    <name type="scientific">Lentinus brumalis</name>
    <dbReference type="NCBI Taxonomy" id="2498619"/>
    <lineage>
        <taxon>Eukaryota</taxon>
        <taxon>Fungi</taxon>
        <taxon>Dikarya</taxon>
        <taxon>Basidiomycota</taxon>
        <taxon>Agaricomycotina</taxon>
        <taxon>Agaricomycetes</taxon>
        <taxon>Polyporales</taxon>
        <taxon>Polyporaceae</taxon>
        <taxon>Lentinus</taxon>
    </lineage>
</organism>
<accession>A0A371CVM5</accession>
<keyword evidence="1" id="KW-0732">Signal</keyword>
<gene>
    <name evidence="2" type="ORF">OH76DRAFT_1102692</name>
</gene>
<protein>
    <submittedName>
        <fullName evidence="2">Uncharacterized protein</fullName>
    </submittedName>
</protein>
<evidence type="ECO:0000313" key="3">
    <source>
        <dbReference type="Proteomes" id="UP000256964"/>
    </source>
</evidence>
<dbReference type="EMBL" id="KZ857451">
    <property type="protein sequence ID" value="RDX44331.1"/>
    <property type="molecule type" value="Genomic_DNA"/>
</dbReference>